<protein>
    <submittedName>
        <fullName evidence="5">Malonyl-CoA:ACP transacylase (MAT) domain-containing protein</fullName>
    </submittedName>
</protein>
<dbReference type="PANTHER" id="PTHR44845">
    <property type="entry name" value="CARRIER DOMAIN-CONTAINING PROTEIN"/>
    <property type="match status" value="1"/>
</dbReference>
<evidence type="ECO:0000256" key="1">
    <source>
        <dbReference type="ARBA" id="ARBA00022450"/>
    </source>
</evidence>
<keyword evidence="4" id="KW-1185">Reference proteome</keyword>
<sequence>MAKKLMDIPEFDHSLRLSSQSVEELGINVYEMLQNPDPTQYQNNILNCMLAITSIQIAFTDILYKMEVIPDGIIGHSLGEMSCDYADGALTREQTMKLAYYIGAAIMNNAFPSKGGMAVVGLTWDEANKRCPEGIVPACHNGQYSVTVSGSADKIKEFCDQLLKEDVIAKPVDSSGIPFHSPDMLKIYDAMLINMRKAVADPRPRSSKWISTAIPEEKWNEDKALFCSADYYANYACSPVLFYEALQKIPPDAIMIEIAPHCLMQEILRKNLPKACTNIGLRLMHSMKEMLMQIVKDVHVKFIDMELEQVGSDSLVALFLDKSELMIVAILGVWKSGAAYVPIDPNYPDQRVQFILNDTKASIIISNQHHNEQLNRIMQKGNLSPMNIQIDNLELNNGSKTRIMNNCMNADPTNLAYVIYTSGSTSLPKGVLIEHGTVISFYNSISSLYFKTTENSSPEYEQHQEAILFLSNYTFDMSIIQLIISILNGNKLIILPNNMTFGDSDSYNYVNDHGLSIVTGTPSQLLNIDFGRLPRLNILATGGELLQKFHVDYFRQNFCGLVMNIQ</sequence>
<evidence type="ECO:0000313" key="5">
    <source>
        <dbReference type="WBParaSite" id="ACRNAN_scaffold520.g9964.t1"/>
    </source>
</evidence>
<evidence type="ECO:0000259" key="3">
    <source>
        <dbReference type="SMART" id="SM00827"/>
    </source>
</evidence>
<dbReference type="Gene3D" id="3.40.366.10">
    <property type="entry name" value="Malonyl-Coenzyme A Acyl Carrier Protein, domain 2"/>
    <property type="match status" value="1"/>
</dbReference>
<dbReference type="SUPFAM" id="SSF55048">
    <property type="entry name" value="Probable ACP-binding domain of malonyl-CoA ACP transacylase"/>
    <property type="match status" value="1"/>
</dbReference>
<dbReference type="InterPro" id="IPR000873">
    <property type="entry name" value="AMP-dep_synth/lig_dom"/>
</dbReference>
<dbReference type="AlphaFoldDB" id="A0A914E1Y3"/>
<keyword evidence="2" id="KW-0597">Phosphoprotein</keyword>
<keyword evidence="1" id="KW-0596">Phosphopantetheine</keyword>
<proteinExistence type="predicted"/>
<dbReference type="Gene3D" id="3.40.50.980">
    <property type="match status" value="2"/>
</dbReference>
<dbReference type="InterPro" id="IPR020845">
    <property type="entry name" value="AMP-binding_CS"/>
</dbReference>
<dbReference type="WBParaSite" id="ACRNAN_scaffold520.g9964.t1">
    <property type="protein sequence ID" value="ACRNAN_scaffold520.g9964.t1"/>
    <property type="gene ID" value="ACRNAN_scaffold520.g9964"/>
</dbReference>
<dbReference type="FunFam" id="3.40.50.980:FF:000001">
    <property type="entry name" value="Non-ribosomal peptide synthetase"/>
    <property type="match status" value="1"/>
</dbReference>
<dbReference type="InterPro" id="IPR001227">
    <property type="entry name" value="Ac_transferase_dom_sf"/>
</dbReference>
<organism evidence="4 5">
    <name type="scientific">Acrobeloides nanus</name>
    <dbReference type="NCBI Taxonomy" id="290746"/>
    <lineage>
        <taxon>Eukaryota</taxon>
        <taxon>Metazoa</taxon>
        <taxon>Ecdysozoa</taxon>
        <taxon>Nematoda</taxon>
        <taxon>Chromadorea</taxon>
        <taxon>Rhabditida</taxon>
        <taxon>Tylenchina</taxon>
        <taxon>Cephalobomorpha</taxon>
        <taxon>Cephaloboidea</taxon>
        <taxon>Cephalobidae</taxon>
        <taxon>Acrobeloides</taxon>
    </lineage>
</organism>
<dbReference type="InterPro" id="IPR016035">
    <property type="entry name" value="Acyl_Trfase/lysoPLipase"/>
</dbReference>
<accession>A0A914E1Y3</accession>
<dbReference type="Pfam" id="PF00698">
    <property type="entry name" value="Acyl_transf_1"/>
    <property type="match status" value="1"/>
</dbReference>
<dbReference type="SMART" id="SM00827">
    <property type="entry name" value="PKS_AT"/>
    <property type="match status" value="1"/>
</dbReference>
<dbReference type="Pfam" id="PF00501">
    <property type="entry name" value="AMP-binding"/>
    <property type="match status" value="1"/>
</dbReference>
<evidence type="ECO:0000313" key="4">
    <source>
        <dbReference type="Proteomes" id="UP000887540"/>
    </source>
</evidence>
<feature type="domain" description="Malonyl-CoA:ACP transacylase (MAT)" evidence="3">
    <location>
        <begin position="1"/>
        <end position="289"/>
    </location>
</feature>
<dbReference type="Proteomes" id="UP000887540">
    <property type="component" value="Unplaced"/>
</dbReference>
<reference evidence="5" key="1">
    <citation type="submission" date="2022-11" db="UniProtKB">
        <authorList>
            <consortium name="WormBaseParasite"/>
        </authorList>
    </citation>
    <scope>IDENTIFICATION</scope>
</reference>
<dbReference type="SUPFAM" id="SSF52151">
    <property type="entry name" value="FabD/lysophospholipase-like"/>
    <property type="match status" value="1"/>
</dbReference>
<name>A0A914E1Y3_9BILA</name>
<dbReference type="SUPFAM" id="SSF56801">
    <property type="entry name" value="Acetyl-CoA synthetase-like"/>
    <property type="match status" value="1"/>
</dbReference>
<dbReference type="PROSITE" id="PS00455">
    <property type="entry name" value="AMP_BINDING"/>
    <property type="match status" value="1"/>
</dbReference>
<dbReference type="GO" id="GO:0016740">
    <property type="term" value="F:transferase activity"/>
    <property type="evidence" value="ECO:0007669"/>
    <property type="project" value="InterPro"/>
</dbReference>
<evidence type="ECO:0000256" key="2">
    <source>
        <dbReference type="ARBA" id="ARBA00022553"/>
    </source>
</evidence>
<dbReference type="InterPro" id="IPR014043">
    <property type="entry name" value="Acyl_transferase_dom"/>
</dbReference>
<dbReference type="InterPro" id="IPR016036">
    <property type="entry name" value="Malonyl_transacylase_ACP-bd"/>
</dbReference>
<dbReference type="PANTHER" id="PTHR44845:SF6">
    <property type="entry name" value="BETA-ALANINE-ACTIVATING ENZYME"/>
    <property type="match status" value="1"/>
</dbReference>